<keyword evidence="2" id="KW-0472">Membrane</keyword>
<evidence type="ECO:0000313" key="3">
    <source>
        <dbReference type="EMBL" id="VFJ64173.1"/>
    </source>
</evidence>
<evidence type="ECO:0000256" key="2">
    <source>
        <dbReference type="SAM" id="Phobius"/>
    </source>
</evidence>
<dbReference type="AlphaFoldDB" id="A0A450WCX3"/>
<protein>
    <submittedName>
        <fullName evidence="5">Uncharacterized protein</fullName>
    </submittedName>
</protein>
<accession>A0A450WCX3</accession>
<sequence length="214" mass="23857">MSTKEPEKGNSTPLQESPKEPSAPNVEGAPSEGQNSAEMMHLERFAKTFEASARRWEMIVYPTMFAFIILAVYGFYLVYSLTRDMHTLADSMDPDMQPHMDVLATNIAQLSASVDTMSEQVTLMANSVLRMDKTMTAMNVNITAMREDVSNISKNMNTMEPLLVNLSEMNVTMHGVNQSILSMAAIMDKMSRDVGVAAHQFARPMSAINSFFPW</sequence>
<dbReference type="EMBL" id="CAADFA010000364">
    <property type="protein sequence ID" value="VFJ64260.1"/>
    <property type="molecule type" value="Genomic_DNA"/>
</dbReference>
<dbReference type="Gene3D" id="1.10.287.950">
    <property type="entry name" value="Methyl-accepting chemotaxis protein"/>
    <property type="match status" value="1"/>
</dbReference>
<evidence type="ECO:0000313" key="4">
    <source>
        <dbReference type="EMBL" id="VFJ64260.1"/>
    </source>
</evidence>
<reference evidence="5" key="1">
    <citation type="submission" date="2019-02" db="EMBL/GenBank/DDBJ databases">
        <authorList>
            <person name="Gruber-Vodicka R. H."/>
            <person name="Seah K. B. B."/>
        </authorList>
    </citation>
    <scope>NUCLEOTIDE SEQUENCE</scope>
    <source>
        <strain evidence="3">BECK_BZ163</strain>
        <strain evidence="5">BECK_BZ164</strain>
        <strain evidence="4">BECK_BZ165</strain>
    </source>
</reference>
<evidence type="ECO:0000313" key="5">
    <source>
        <dbReference type="EMBL" id="VFK14855.1"/>
    </source>
</evidence>
<evidence type="ECO:0000256" key="1">
    <source>
        <dbReference type="SAM" id="MobiDB-lite"/>
    </source>
</evidence>
<keyword evidence="2" id="KW-1133">Transmembrane helix</keyword>
<keyword evidence="2" id="KW-0812">Transmembrane</keyword>
<dbReference type="EMBL" id="CAADFL010000342">
    <property type="protein sequence ID" value="VFK14855.1"/>
    <property type="molecule type" value="Genomic_DNA"/>
</dbReference>
<feature type="transmembrane region" description="Helical" evidence="2">
    <location>
        <begin position="59"/>
        <end position="79"/>
    </location>
</feature>
<proteinExistence type="predicted"/>
<name>A0A450WCX3_9GAMM</name>
<dbReference type="EMBL" id="CAADEZ010000349">
    <property type="protein sequence ID" value="VFJ64173.1"/>
    <property type="molecule type" value="Genomic_DNA"/>
</dbReference>
<organism evidence="5">
    <name type="scientific">Candidatus Kentrum sp. FM</name>
    <dbReference type="NCBI Taxonomy" id="2126340"/>
    <lineage>
        <taxon>Bacteria</taxon>
        <taxon>Pseudomonadati</taxon>
        <taxon>Pseudomonadota</taxon>
        <taxon>Gammaproteobacteria</taxon>
        <taxon>Candidatus Kentrum</taxon>
    </lineage>
</organism>
<feature type="region of interest" description="Disordered" evidence="1">
    <location>
        <begin position="1"/>
        <end position="34"/>
    </location>
</feature>
<gene>
    <name evidence="3" type="ORF">BECKFM1743A_GA0114220_103493</name>
    <name evidence="5" type="ORF">BECKFM1743B_GA0114221_103423</name>
    <name evidence="4" type="ORF">BECKFM1743C_GA0114222_103642</name>
</gene>